<dbReference type="PANTHER" id="PTHR10353">
    <property type="entry name" value="GLYCOSYL HYDROLASE"/>
    <property type="match status" value="1"/>
</dbReference>
<keyword evidence="8" id="KW-0406">Ion transport</keyword>
<comment type="subcellular location">
    <subcellularLocation>
        <location evidence="2">Vacuole</location>
    </subcellularLocation>
</comment>
<evidence type="ECO:0000256" key="1">
    <source>
        <dbReference type="ARBA" id="ARBA00003014"/>
    </source>
</evidence>
<proteinExistence type="inferred from homology"/>
<dbReference type="Proteomes" id="UP000824890">
    <property type="component" value="Unassembled WGS sequence"/>
</dbReference>
<evidence type="ECO:0000256" key="4">
    <source>
        <dbReference type="ARBA" id="ARBA00010838"/>
    </source>
</evidence>
<dbReference type="Gene3D" id="3.20.20.80">
    <property type="entry name" value="Glycosidases"/>
    <property type="match status" value="1"/>
</dbReference>
<dbReference type="InterPro" id="IPR017853">
    <property type="entry name" value="GH"/>
</dbReference>
<dbReference type="PANTHER" id="PTHR10353:SF231">
    <property type="entry name" value="THIOGLUCOSIDASE"/>
    <property type="match status" value="1"/>
</dbReference>
<dbReference type="SUPFAM" id="SSF160527">
    <property type="entry name" value="V-type ATPase subunit E-like"/>
    <property type="match status" value="1"/>
</dbReference>
<dbReference type="Gene3D" id="6.10.250.1620">
    <property type="match status" value="1"/>
</dbReference>
<dbReference type="SUPFAM" id="SSF51445">
    <property type="entry name" value="(Trans)glycosidases"/>
    <property type="match status" value="1"/>
</dbReference>
<evidence type="ECO:0000256" key="3">
    <source>
        <dbReference type="ARBA" id="ARBA00005901"/>
    </source>
</evidence>
<dbReference type="PRINTS" id="PR00131">
    <property type="entry name" value="GLHYDRLASE1"/>
</dbReference>
<organism evidence="13 14">
    <name type="scientific">Brassica napus</name>
    <name type="common">Rape</name>
    <dbReference type="NCBI Taxonomy" id="3708"/>
    <lineage>
        <taxon>Eukaryota</taxon>
        <taxon>Viridiplantae</taxon>
        <taxon>Streptophyta</taxon>
        <taxon>Embryophyta</taxon>
        <taxon>Tracheophyta</taxon>
        <taxon>Spermatophyta</taxon>
        <taxon>Magnoliopsida</taxon>
        <taxon>eudicotyledons</taxon>
        <taxon>Gunneridae</taxon>
        <taxon>Pentapetalae</taxon>
        <taxon>rosids</taxon>
        <taxon>malvids</taxon>
        <taxon>Brassicales</taxon>
        <taxon>Brassicaceae</taxon>
        <taxon>Brassiceae</taxon>
        <taxon>Brassica</taxon>
    </lineage>
</organism>
<keyword evidence="7" id="KW-0926">Vacuole</keyword>
<dbReference type="InterPro" id="IPR038495">
    <property type="entry name" value="ATPase_E_C"/>
</dbReference>
<evidence type="ECO:0000256" key="10">
    <source>
        <dbReference type="ARBA" id="ARBA00032797"/>
    </source>
</evidence>
<dbReference type="InterPro" id="IPR001360">
    <property type="entry name" value="Glyco_hydro_1"/>
</dbReference>
<evidence type="ECO:0000256" key="2">
    <source>
        <dbReference type="ARBA" id="ARBA00004116"/>
    </source>
</evidence>
<gene>
    <name evidence="13" type="ORF">HID58_010574</name>
</gene>
<evidence type="ECO:0000256" key="8">
    <source>
        <dbReference type="ARBA" id="ARBA00023065"/>
    </source>
</evidence>
<dbReference type="EMBL" id="JAGKQM010000003">
    <property type="protein sequence ID" value="KAH0933457.1"/>
    <property type="molecule type" value="Genomic_DNA"/>
</dbReference>
<evidence type="ECO:0000256" key="7">
    <source>
        <dbReference type="ARBA" id="ARBA00022554"/>
    </source>
</evidence>
<keyword evidence="12" id="KW-0175">Coiled coil</keyword>
<reference evidence="13 14" key="1">
    <citation type="submission" date="2021-05" db="EMBL/GenBank/DDBJ databases">
        <title>Genome Assembly of Synthetic Allotetraploid Brassica napus Reveals Homoeologous Exchanges between Subgenomes.</title>
        <authorList>
            <person name="Davis J.T."/>
        </authorList>
    </citation>
    <scope>NUCLEOTIDE SEQUENCE [LARGE SCALE GENOMIC DNA]</scope>
    <source>
        <strain evidence="14">cv. Da-Ae</strain>
        <tissue evidence="13">Seedling</tissue>
    </source>
</reference>
<evidence type="ECO:0000256" key="6">
    <source>
        <dbReference type="ARBA" id="ARBA00022448"/>
    </source>
</evidence>
<comment type="catalytic activity">
    <reaction evidence="11">
        <text>a thioglucoside + H2O = a sugar + a thiol.</text>
        <dbReference type="EC" id="3.2.1.147"/>
    </reaction>
</comment>
<comment type="caution">
    <text evidence="13">The sequence shown here is derived from an EMBL/GenBank/DDBJ whole genome shotgun (WGS) entry which is preliminary data.</text>
</comment>
<evidence type="ECO:0000256" key="9">
    <source>
        <dbReference type="ARBA" id="ARBA00032643"/>
    </source>
</evidence>
<comment type="similarity">
    <text evidence="4">Belongs to the glycosyl hydrolase 1 family.</text>
</comment>
<evidence type="ECO:0000313" key="14">
    <source>
        <dbReference type="Proteomes" id="UP000824890"/>
    </source>
</evidence>
<comment type="similarity">
    <text evidence="3">Belongs to the V-ATPase E subunit family.</text>
</comment>
<name>A0ABQ8DWA5_BRANA</name>
<feature type="coiled-coil region" evidence="12">
    <location>
        <begin position="1"/>
        <end position="55"/>
    </location>
</feature>
<dbReference type="EC" id="3.2.1.147" evidence="5"/>
<evidence type="ECO:0000313" key="13">
    <source>
        <dbReference type="EMBL" id="KAH0933457.1"/>
    </source>
</evidence>
<evidence type="ECO:0000256" key="5">
    <source>
        <dbReference type="ARBA" id="ARBA00012250"/>
    </source>
</evidence>
<dbReference type="InterPro" id="IPR002842">
    <property type="entry name" value="ATPase_V1_Esu"/>
</dbReference>
<dbReference type="HAMAP" id="MF_00311">
    <property type="entry name" value="ATP_synth_E_arch"/>
    <property type="match status" value="1"/>
</dbReference>
<sequence>MNDIQQMVRFIRQEAEEKANEISVSAEEEFNIEKLQLVEAEKKKIRQDYEKKEKQADVRKKIDYSMQLNASRIKVLQAQDDIVNAMKDQAAKDLLNVSGDEDAYKQLLKDLIVQCLLRLKEPSVLLRCREEDLGLVESILDDAKEEYAGKANVHAPEVAVDTTIFLPPPPTSSDPHALHCSGGVVLASRDGKIVCENTLDARLDVAFRMKLPVVVVRPSCCIMNEKKRRCDSDRIMSSKVRAKKEQPPSRGTCTRKLLSDYLSFPFTCRLLHGLALVFLLAAASCKADEEITCEENNPFTCSNTDILSSKNFGKDFIFGVASSAYQAWRGRGVNVWDGFSHRYPEKAGSDLKNGDTTCESYTRWQKDVDVMGELNATGYRFSFAWSRIIPKGKVSRGVNQGGLDYYHKLIDALLEKNITPFVTLFHWDLPQTLQDEYEGFLDRQIIQDFKDYADLCFKEFGGKVKHWITINQLYTVPTRGYAIGTDAPGRCSPMVDTKHRCYGGNSSTEPYIVAHNQLLAHATVVDLYRTKYKFQKGKIGPVMITRWFLPYDESDPASIEAAERMNQFFHGWYMEPLTKGRYPDIMRQIVGSRLPNFTEEEAELVAGSYDFLGLNYYVTQYAQPKPNPYPSETHTAMMDAGVKLTYDNSRGEFLGPLFVEDKVNGNSYYYPKGIYYVMDYFKTKYGDPLIYDLVPPVQKTVSKLLPITSELIICAVIYVFSAREKGVNVRGYFAWALGDNYEFCKGFTVRFGLSYVNWDDLDDRNLKESGKWYQRFINGTAKNPVKQDFLRSSLSSQSQKKRLADA</sequence>
<dbReference type="Pfam" id="PF01991">
    <property type="entry name" value="vATP-synt_E"/>
    <property type="match status" value="1"/>
</dbReference>
<keyword evidence="6" id="KW-0813">Transport</keyword>
<protein>
    <recommendedName>
        <fullName evidence="5">thioglucosidase</fullName>
        <ecNumber evidence="5">3.2.1.147</ecNumber>
    </recommendedName>
    <alternativeName>
        <fullName evidence="9">Sinigrinase</fullName>
    </alternativeName>
    <alternativeName>
        <fullName evidence="10">Thioglucosidase</fullName>
    </alternativeName>
</protein>
<dbReference type="Pfam" id="PF00232">
    <property type="entry name" value="Glyco_hydro_1"/>
    <property type="match status" value="1"/>
</dbReference>
<accession>A0ABQ8DWA5</accession>
<comment type="function">
    <text evidence="1">Degradation of glucosinolates (glucose residue linked by a thioglucoside bound to an amino acid derivative) to glucose, sulfate and any of the products: thiocyanates, isothiocyanates, nitriles, epithionitriles or oxazolidine-2-thiones.</text>
</comment>
<evidence type="ECO:0000256" key="12">
    <source>
        <dbReference type="SAM" id="Coils"/>
    </source>
</evidence>
<evidence type="ECO:0000256" key="11">
    <source>
        <dbReference type="ARBA" id="ARBA00034026"/>
    </source>
</evidence>
<dbReference type="Gene3D" id="3.30.2320.30">
    <property type="entry name" value="ATP synthase, E subunit, C-terminal"/>
    <property type="match status" value="1"/>
</dbReference>
<keyword evidence="14" id="KW-1185">Reference proteome</keyword>